<dbReference type="EMBL" id="JMIH01000010">
    <property type="protein sequence ID" value="KEO75577.1"/>
    <property type="molecule type" value="Genomic_DNA"/>
</dbReference>
<proteinExistence type="predicted"/>
<dbReference type="InterPro" id="IPR011009">
    <property type="entry name" value="Kinase-like_dom_sf"/>
</dbReference>
<organism evidence="2 3">
    <name type="scientific">Anditalea andensis</name>
    <dbReference type="NCBI Taxonomy" id="1048983"/>
    <lineage>
        <taxon>Bacteria</taxon>
        <taxon>Pseudomonadati</taxon>
        <taxon>Bacteroidota</taxon>
        <taxon>Cytophagia</taxon>
        <taxon>Cytophagales</taxon>
        <taxon>Cytophagaceae</taxon>
        <taxon>Anditalea</taxon>
    </lineage>
</organism>
<evidence type="ECO:0000313" key="2">
    <source>
        <dbReference type="EMBL" id="KEO75577.1"/>
    </source>
</evidence>
<name>A0A074LNT3_9BACT</name>
<evidence type="ECO:0000313" key="3">
    <source>
        <dbReference type="Proteomes" id="UP000027821"/>
    </source>
</evidence>
<dbReference type="eggNOG" id="COG0510">
    <property type="taxonomic scope" value="Bacteria"/>
</dbReference>
<dbReference type="AlphaFoldDB" id="A0A074LNT3"/>
<dbReference type="InterPro" id="IPR002575">
    <property type="entry name" value="Aminoglycoside_PTrfase"/>
</dbReference>
<dbReference type="OrthoDB" id="1525312at2"/>
<feature type="domain" description="Aminoglycoside phosphotransferase" evidence="1">
    <location>
        <begin position="190"/>
        <end position="263"/>
    </location>
</feature>
<gene>
    <name evidence="2" type="ORF">EL17_00345</name>
</gene>
<protein>
    <recommendedName>
        <fullName evidence="1">Aminoglycoside phosphotransferase domain-containing protein</fullName>
    </recommendedName>
</protein>
<dbReference type="STRING" id="1048983.EL17_00345"/>
<sequence>MLSKIKKTGLFLKLLMKYDISPTDLNDLLRTISIQKQHPLFEFCLSRADYTLDLSYCKSHPSKEFIYAGRGHHTIKPYRILGERKKRLFEKIFYTDSQDARANIAFYENHKEWLKNTDITIPRCKDIIIGEKFTAFLFEYLDLQPLYSGREYQSLKKATFSLCKGTERRKVADHTSYEKIVDGQARIKKLKIFSRQEMAIIKEYRKTMPVYFQHLDLKEENVFNGNVVVDWDNAGWHPMGMDFGRLLLSFYIFHKEQFYDKYLEEIYSFYDYIEDDIPFKPFHHTVLYYFIVFFYGHFCENNETKKFMNLIDTYKKKLSENRLV</sequence>
<evidence type="ECO:0000259" key="1">
    <source>
        <dbReference type="Pfam" id="PF01636"/>
    </source>
</evidence>
<accession>A0A074LNT3</accession>
<dbReference type="SUPFAM" id="SSF56112">
    <property type="entry name" value="Protein kinase-like (PK-like)"/>
    <property type="match status" value="1"/>
</dbReference>
<keyword evidence="3" id="KW-1185">Reference proteome</keyword>
<comment type="caution">
    <text evidence="2">The sequence shown here is derived from an EMBL/GenBank/DDBJ whole genome shotgun (WGS) entry which is preliminary data.</text>
</comment>
<dbReference type="Pfam" id="PF01636">
    <property type="entry name" value="APH"/>
    <property type="match status" value="1"/>
</dbReference>
<dbReference type="Proteomes" id="UP000027821">
    <property type="component" value="Unassembled WGS sequence"/>
</dbReference>
<reference evidence="2 3" key="1">
    <citation type="submission" date="2014-04" db="EMBL/GenBank/DDBJ databases">
        <title>Characterization and application of a salt tolerant electro-active bacterium.</title>
        <authorList>
            <person name="Yang L."/>
            <person name="Wei S."/>
            <person name="Tay Q.X.M."/>
        </authorList>
    </citation>
    <scope>NUCLEOTIDE SEQUENCE [LARGE SCALE GENOMIC DNA]</scope>
    <source>
        <strain evidence="2 3">LY1</strain>
    </source>
</reference>